<dbReference type="EMBL" id="VOSC01000019">
    <property type="protein sequence ID" value="TXE11874.1"/>
    <property type="molecule type" value="Genomic_DNA"/>
</dbReference>
<dbReference type="SUPFAM" id="SSF53335">
    <property type="entry name" value="S-adenosyl-L-methionine-dependent methyltransferases"/>
    <property type="match status" value="1"/>
</dbReference>
<evidence type="ECO:0000313" key="7">
    <source>
        <dbReference type="EMBL" id="TXE11874.1"/>
    </source>
</evidence>
<dbReference type="Proteomes" id="UP000321790">
    <property type="component" value="Unassembled WGS sequence"/>
</dbReference>
<proteinExistence type="inferred from homology"/>
<comment type="similarity">
    <text evidence="6">Belongs to the methyltransferase superfamily. METTL16/RlmF family.</text>
</comment>
<dbReference type="InterPro" id="IPR029063">
    <property type="entry name" value="SAM-dependent_MTases_sf"/>
</dbReference>
<dbReference type="Pfam" id="PF05971">
    <property type="entry name" value="Methyltransf_10"/>
    <property type="match status" value="1"/>
</dbReference>
<dbReference type="PANTHER" id="PTHR13393:SF0">
    <property type="entry name" value="RNA N6-ADENOSINE-METHYLTRANSFERASE METTL16"/>
    <property type="match status" value="1"/>
</dbReference>
<dbReference type="RefSeq" id="WP_147133750.1">
    <property type="nucleotide sequence ID" value="NZ_VOSC01000019.1"/>
</dbReference>
<comment type="caution">
    <text evidence="7">The sequence shown here is derived from an EMBL/GenBank/DDBJ whole genome shotgun (WGS) entry which is preliminary data.</text>
</comment>
<dbReference type="OrthoDB" id="1115728at2"/>
<keyword evidence="5 6" id="KW-0949">S-adenosyl-L-methionine</keyword>
<dbReference type="NCBIfam" id="NF008725">
    <property type="entry name" value="PRK11727.1"/>
    <property type="match status" value="1"/>
</dbReference>
<keyword evidence="1 6" id="KW-0963">Cytoplasm</keyword>
<dbReference type="Gene3D" id="3.40.50.150">
    <property type="entry name" value="Vaccinia Virus protein VP39"/>
    <property type="match status" value="1"/>
</dbReference>
<evidence type="ECO:0000256" key="5">
    <source>
        <dbReference type="ARBA" id="ARBA00022691"/>
    </source>
</evidence>
<accession>A0A5C7AUT1</accession>
<name>A0A5C7AUT1_9FLAO</name>
<sequence>MAARLHVKNKHKTGYNLKALCEVYPQLNTFVFENEHKNTTLNFANPKAVKALNTALLYKYYNIKFWEFPDDNLCPPIPGRVDYVHYLNDILRPKNNGDSVKVLDIGTGATCIYPLLGNAVYKWQFVATDIDKVSLQNAQLIIDKNNLNAHIELRHQKNKLHILKGVLNETDSFLVSMCNPPFYTSEQEAIDATKRKLKGLDIAVENKPVRNFSGTHNELWYKGGEKAFLHNYLYESSLFKAQCVWFSSLVSKKDLIRGLKVSLKKLGATSIKVINMETGNKTVRFIAWSFQE</sequence>
<evidence type="ECO:0000313" key="8">
    <source>
        <dbReference type="Proteomes" id="UP000321790"/>
    </source>
</evidence>
<dbReference type="PANTHER" id="PTHR13393">
    <property type="entry name" value="SAM-DEPENDENT METHYLTRANSFERASE"/>
    <property type="match status" value="1"/>
</dbReference>
<dbReference type="EC" id="2.1.1.181" evidence="6"/>
<dbReference type="GO" id="GO:0052907">
    <property type="term" value="F:23S rRNA (adenine(1618)-N(6))-methyltransferase activity"/>
    <property type="evidence" value="ECO:0007669"/>
    <property type="project" value="UniProtKB-EC"/>
</dbReference>
<evidence type="ECO:0000256" key="2">
    <source>
        <dbReference type="ARBA" id="ARBA00022552"/>
    </source>
</evidence>
<dbReference type="InterPro" id="IPR016909">
    <property type="entry name" value="rRNA_lsu_MeTfrase_F"/>
</dbReference>
<evidence type="ECO:0000256" key="4">
    <source>
        <dbReference type="ARBA" id="ARBA00022679"/>
    </source>
</evidence>
<comment type="catalytic activity">
    <reaction evidence="6">
        <text>adenosine(1618) in 23S rRNA + S-adenosyl-L-methionine = N(6)-methyladenosine(1618) in 23S rRNA + S-adenosyl-L-homocysteine + H(+)</text>
        <dbReference type="Rhea" id="RHEA:16497"/>
        <dbReference type="Rhea" id="RHEA-COMP:10229"/>
        <dbReference type="Rhea" id="RHEA-COMP:10231"/>
        <dbReference type="ChEBI" id="CHEBI:15378"/>
        <dbReference type="ChEBI" id="CHEBI:57856"/>
        <dbReference type="ChEBI" id="CHEBI:59789"/>
        <dbReference type="ChEBI" id="CHEBI:74411"/>
        <dbReference type="ChEBI" id="CHEBI:74449"/>
        <dbReference type="EC" id="2.1.1.181"/>
    </reaction>
</comment>
<comment type="function">
    <text evidence="6">Specifically methylates the adenine in position 1618 of 23S rRNA.</text>
</comment>
<evidence type="ECO:0000256" key="1">
    <source>
        <dbReference type="ARBA" id="ARBA00022490"/>
    </source>
</evidence>
<dbReference type="GO" id="GO:0070475">
    <property type="term" value="P:rRNA base methylation"/>
    <property type="evidence" value="ECO:0007669"/>
    <property type="project" value="TreeGrafter"/>
</dbReference>
<protein>
    <recommendedName>
        <fullName evidence="6">Ribosomal RNA large subunit methyltransferase F</fullName>
        <ecNumber evidence="6">2.1.1.181</ecNumber>
    </recommendedName>
    <alternativeName>
        <fullName evidence="6">23S rRNA mA1618 methyltransferase</fullName>
    </alternativeName>
    <alternativeName>
        <fullName evidence="6">rRNA adenine N-6-methyltransferase</fullName>
    </alternativeName>
</protein>
<keyword evidence="8" id="KW-1185">Reference proteome</keyword>
<gene>
    <name evidence="6 7" type="primary">rlmF</name>
    <name evidence="7" type="ORF">FUA26_07365</name>
</gene>
<keyword evidence="2 6" id="KW-0698">rRNA processing</keyword>
<organism evidence="7 8">
    <name type="scientific">Seonamhaeicola algicola</name>
    <dbReference type="NCBI Taxonomy" id="1719036"/>
    <lineage>
        <taxon>Bacteria</taxon>
        <taxon>Pseudomonadati</taxon>
        <taxon>Bacteroidota</taxon>
        <taxon>Flavobacteriia</taxon>
        <taxon>Flavobacteriales</taxon>
        <taxon>Flavobacteriaceae</taxon>
    </lineage>
</organism>
<comment type="subcellular location">
    <subcellularLocation>
        <location evidence="6">Cytoplasm</location>
    </subcellularLocation>
</comment>
<dbReference type="PIRSF" id="PIRSF029038">
    <property type="entry name" value="Mtase_YbiN_prd"/>
    <property type="match status" value="1"/>
</dbReference>
<dbReference type="HAMAP" id="MF_01848">
    <property type="entry name" value="23SrRNA_methyltr_F"/>
    <property type="match status" value="1"/>
</dbReference>
<evidence type="ECO:0000256" key="3">
    <source>
        <dbReference type="ARBA" id="ARBA00022603"/>
    </source>
</evidence>
<dbReference type="CDD" id="cd02440">
    <property type="entry name" value="AdoMet_MTases"/>
    <property type="match status" value="1"/>
</dbReference>
<evidence type="ECO:0000256" key="6">
    <source>
        <dbReference type="HAMAP-Rule" id="MF_01848"/>
    </source>
</evidence>
<dbReference type="GO" id="GO:0005737">
    <property type="term" value="C:cytoplasm"/>
    <property type="evidence" value="ECO:0007669"/>
    <property type="project" value="UniProtKB-SubCell"/>
</dbReference>
<dbReference type="InterPro" id="IPR010286">
    <property type="entry name" value="METTL16/RlmF"/>
</dbReference>
<dbReference type="AlphaFoldDB" id="A0A5C7AUT1"/>
<keyword evidence="4 6" id="KW-0808">Transferase</keyword>
<keyword evidence="3 6" id="KW-0489">Methyltransferase</keyword>
<reference evidence="8" key="1">
    <citation type="submission" date="2019-08" db="EMBL/GenBank/DDBJ databases">
        <title>Seonamhaeicola sediminis sp. nov., isolated from marine sediment.</title>
        <authorList>
            <person name="Cao W.R."/>
        </authorList>
    </citation>
    <scope>NUCLEOTIDE SEQUENCE [LARGE SCALE GENOMIC DNA]</scope>
    <source>
        <strain evidence="8">Gy8</strain>
    </source>
</reference>